<dbReference type="PANTHER" id="PTHR42788:SF13">
    <property type="entry name" value="ALIPHATIC SULFONATES IMPORT ATP-BINDING PROTEIN SSUB"/>
    <property type="match status" value="1"/>
</dbReference>
<dbReference type="Pfam" id="PF00005">
    <property type="entry name" value="ABC_tran"/>
    <property type="match status" value="1"/>
</dbReference>
<dbReference type="GO" id="GO:0005524">
    <property type="term" value="F:ATP binding"/>
    <property type="evidence" value="ECO:0007669"/>
    <property type="project" value="UniProtKB-KW"/>
</dbReference>
<dbReference type="SMART" id="SM00382">
    <property type="entry name" value="AAA"/>
    <property type="match status" value="1"/>
</dbReference>
<reference evidence="5 6" key="1">
    <citation type="submission" date="2024-03" db="EMBL/GenBank/DDBJ databases">
        <title>Human intestinal bacterial collection.</title>
        <authorList>
            <person name="Pauvert C."/>
            <person name="Hitch T.C.A."/>
            <person name="Clavel T."/>
        </authorList>
    </citation>
    <scope>NUCLEOTIDE SEQUENCE [LARGE SCALE GENOMIC DNA]</scope>
    <source>
        <strain evidence="5 6">CLA-SR-H021</strain>
    </source>
</reference>
<evidence type="ECO:0000313" key="6">
    <source>
        <dbReference type="Proteomes" id="UP001454086"/>
    </source>
</evidence>
<accession>A0ABV1D531</accession>
<keyword evidence="1" id="KW-0813">Transport</keyword>
<dbReference type="PANTHER" id="PTHR42788">
    <property type="entry name" value="TAURINE IMPORT ATP-BINDING PROTEIN-RELATED"/>
    <property type="match status" value="1"/>
</dbReference>
<proteinExistence type="predicted"/>
<gene>
    <name evidence="5" type="ORF">WMQ36_10915</name>
</gene>
<keyword evidence="3 5" id="KW-0067">ATP-binding</keyword>
<evidence type="ECO:0000313" key="5">
    <source>
        <dbReference type="EMBL" id="MEQ2425486.1"/>
    </source>
</evidence>
<dbReference type="InterPro" id="IPR017871">
    <property type="entry name" value="ABC_transporter-like_CS"/>
</dbReference>
<dbReference type="PROSITE" id="PS00211">
    <property type="entry name" value="ABC_TRANSPORTER_1"/>
    <property type="match status" value="1"/>
</dbReference>
<dbReference type="InterPro" id="IPR003439">
    <property type="entry name" value="ABC_transporter-like_ATP-bd"/>
</dbReference>
<comment type="caution">
    <text evidence="5">The sequence shown here is derived from an EMBL/GenBank/DDBJ whole genome shotgun (WGS) entry which is preliminary data.</text>
</comment>
<feature type="domain" description="ABC transporter" evidence="4">
    <location>
        <begin position="11"/>
        <end position="242"/>
    </location>
</feature>
<keyword evidence="6" id="KW-1185">Reference proteome</keyword>
<sequence length="256" mass="28989">MEQERTVNSMIECRQISKSFPGENGSMEIVHSMNLSVGENEFVVLLGPGQCGKTTIINLIAGLETVTSGEVMVDGKKVLEPGPERGVVFQTTNLFPWLTTMGNVEYGPKMAGVNKAERQKRAQYYIDLVGLHGFEKSFPIQLSGGMQQRVGIARAYCIEPRVMIMDEPFGALDAQTRYQMQEELERIWETEKRTVVFVTNNIEEAIYLADRIIVLSNCPAKIRKEYRIGLPRPRNYVSSEFLELRREITQVMDSTL</sequence>
<dbReference type="Gene3D" id="3.40.50.300">
    <property type="entry name" value="P-loop containing nucleotide triphosphate hydrolases"/>
    <property type="match status" value="1"/>
</dbReference>
<dbReference type="SUPFAM" id="SSF52540">
    <property type="entry name" value="P-loop containing nucleoside triphosphate hydrolases"/>
    <property type="match status" value="1"/>
</dbReference>
<organism evidence="5 6">
    <name type="scientific">Enterocloster hominis</name>
    <name type="common">ex Hitch et al. 2024</name>
    <dbReference type="NCBI Taxonomy" id="1917870"/>
    <lineage>
        <taxon>Bacteria</taxon>
        <taxon>Bacillati</taxon>
        <taxon>Bacillota</taxon>
        <taxon>Clostridia</taxon>
        <taxon>Lachnospirales</taxon>
        <taxon>Lachnospiraceae</taxon>
        <taxon>Enterocloster</taxon>
    </lineage>
</organism>
<protein>
    <submittedName>
        <fullName evidence="5">ABC transporter ATP-binding protein</fullName>
    </submittedName>
</protein>
<evidence type="ECO:0000256" key="1">
    <source>
        <dbReference type="ARBA" id="ARBA00022448"/>
    </source>
</evidence>
<dbReference type="PROSITE" id="PS50893">
    <property type="entry name" value="ABC_TRANSPORTER_2"/>
    <property type="match status" value="1"/>
</dbReference>
<dbReference type="InterPro" id="IPR003593">
    <property type="entry name" value="AAA+_ATPase"/>
</dbReference>
<evidence type="ECO:0000256" key="3">
    <source>
        <dbReference type="ARBA" id="ARBA00022840"/>
    </source>
</evidence>
<dbReference type="Proteomes" id="UP001454086">
    <property type="component" value="Unassembled WGS sequence"/>
</dbReference>
<dbReference type="EMBL" id="JBBMFM010000033">
    <property type="protein sequence ID" value="MEQ2425486.1"/>
    <property type="molecule type" value="Genomic_DNA"/>
</dbReference>
<dbReference type="InterPro" id="IPR027417">
    <property type="entry name" value="P-loop_NTPase"/>
</dbReference>
<dbReference type="InterPro" id="IPR050166">
    <property type="entry name" value="ABC_transporter_ATP-bind"/>
</dbReference>
<dbReference type="RefSeq" id="WP_008721089.1">
    <property type="nucleotide sequence ID" value="NZ_JBBMFM010000033.1"/>
</dbReference>
<name>A0ABV1D531_9FIRM</name>
<evidence type="ECO:0000259" key="4">
    <source>
        <dbReference type="PROSITE" id="PS50893"/>
    </source>
</evidence>
<evidence type="ECO:0000256" key="2">
    <source>
        <dbReference type="ARBA" id="ARBA00022741"/>
    </source>
</evidence>
<keyword evidence="2" id="KW-0547">Nucleotide-binding</keyword>
<dbReference type="CDD" id="cd03293">
    <property type="entry name" value="ABC_NrtD_SsuB_transporters"/>
    <property type="match status" value="1"/>
</dbReference>